<dbReference type="Proteomes" id="UP001550535">
    <property type="component" value="Unassembled WGS sequence"/>
</dbReference>
<keyword evidence="3" id="KW-1185">Reference proteome</keyword>
<reference evidence="2 3" key="1">
    <citation type="submission" date="2024-06" db="EMBL/GenBank/DDBJ databases">
        <title>The Natural Products Discovery Center: Release of the First 8490 Sequenced Strains for Exploring Actinobacteria Biosynthetic Diversity.</title>
        <authorList>
            <person name="Kalkreuter E."/>
            <person name="Kautsar S.A."/>
            <person name="Yang D."/>
            <person name="Bader C.D."/>
            <person name="Teijaro C.N."/>
            <person name="Fluegel L."/>
            <person name="Davis C.M."/>
            <person name="Simpson J.R."/>
            <person name="Lauterbach L."/>
            <person name="Steele A.D."/>
            <person name="Gui C."/>
            <person name="Meng S."/>
            <person name="Li G."/>
            <person name="Viehrig K."/>
            <person name="Ye F."/>
            <person name="Su P."/>
            <person name="Kiefer A.F."/>
            <person name="Nichols A."/>
            <person name="Cepeda A.J."/>
            <person name="Yan W."/>
            <person name="Fan B."/>
            <person name="Jiang Y."/>
            <person name="Adhikari A."/>
            <person name="Zheng C.-J."/>
            <person name="Schuster L."/>
            <person name="Cowan T.M."/>
            <person name="Smanski M.J."/>
            <person name="Chevrette M.G."/>
            <person name="De Carvalho L.P.S."/>
            <person name="Shen B."/>
        </authorList>
    </citation>
    <scope>NUCLEOTIDE SEQUENCE [LARGE SCALE GENOMIC DNA]</scope>
    <source>
        <strain evidence="2 3">NPDC019434</strain>
    </source>
</reference>
<feature type="transmembrane region" description="Helical" evidence="1">
    <location>
        <begin position="50"/>
        <end position="69"/>
    </location>
</feature>
<dbReference type="EMBL" id="JBEYBR010000003">
    <property type="protein sequence ID" value="MEU2120573.1"/>
    <property type="molecule type" value="Genomic_DNA"/>
</dbReference>
<sequence>MDYCDSAAHEVAFRAAQGFHITGAGIMLVAGFVLLAALSARRRRVSRVRFFSSGFGILATMCGFGSSSWCPDPRGRSVRRDDTSRTRSAVLWVPQRRAGARPPERGCSRRETDRPEFVAARAATCANTAAPCRWPPLMCDG</sequence>
<keyword evidence="1" id="KW-1133">Transmembrane helix</keyword>
<gene>
    <name evidence="2" type="ORF">ABZ507_01970</name>
</gene>
<organism evidence="2 3">
    <name type="scientific">Nocardia niwae</name>
    <dbReference type="NCBI Taxonomy" id="626084"/>
    <lineage>
        <taxon>Bacteria</taxon>
        <taxon>Bacillati</taxon>
        <taxon>Actinomycetota</taxon>
        <taxon>Actinomycetes</taxon>
        <taxon>Mycobacteriales</taxon>
        <taxon>Nocardiaceae</taxon>
        <taxon>Nocardia</taxon>
    </lineage>
</organism>
<name>A0ABV2X3U4_9NOCA</name>
<protein>
    <submittedName>
        <fullName evidence="2">MYXO-CTERM sorting domain-containing protein</fullName>
    </submittedName>
</protein>
<dbReference type="NCBIfam" id="TIGR03382">
    <property type="entry name" value="GC_trans_RRR"/>
    <property type="match status" value="1"/>
</dbReference>
<accession>A0ABV2X3U4</accession>
<feature type="transmembrane region" description="Helical" evidence="1">
    <location>
        <begin position="19"/>
        <end position="38"/>
    </location>
</feature>
<dbReference type="InterPro" id="IPR017756">
    <property type="entry name" value="TM_Gly-Cys-Arg_CS"/>
</dbReference>
<evidence type="ECO:0000313" key="3">
    <source>
        <dbReference type="Proteomes" id="UP001550535"/>
    </source>
</evidence>
<evidence type="ECO:0000313" key="2">
    <source>
        <dbReference type="EMBL" id="MEU2120573.1"/>
    </source>
</evidence>
<comment type="caution">
    <text evidence="2">The sequence shown here is derived from an EMBL/GenBank/DDBJ whole genome shotgun (WGS) entry which is preliminary data.</text>
</comment>
<keyword evidence="1" id="KW-0472">Membrane</keyword>
<keyword evidence="1" id="KW-0812">Transmembrane</keyword>
<evidence type="ECO:0000256" key="1">
    <source>
        <dbReference type="SAM" id="Phobius"/>
    </source>
</evidence>
<proteinExistence type="predicted"/>